<dbReference type="SUPFAM" id="SSF52172">
    <property type="entry name" value="CheY-like"/>
    <property type="match status" value="1"/>
</dbReference>
<dbReference type="Pfam" id="PF00072">
    <property type="entry name" value="Response_reg"/>
    <property type="match status" value="1"/>
</dbReference>
<dbReference type="SUPFAM" id="SSF46894">
    <property type="entry name" value="C-terminal effector domain of the bipartite response regulators"/>
    <property type="match status" value="1"/>
</dbReference>
<dbReference type="EMBL" id="CP021455">
    <property type="protein sequence ID" value="ARU06644.1"/>
    <property type="molecule type" value="Genomic_DNA"/>
</dbReference>
<dbReference type="PANTHER" id="PTHR45566">
    <property type="entry name" value="HTH-TYPE TRANSCRIPTIONAL REGULATOR YHJB-RELATED"/>
    <property type="match status" value="1"/>
</dbReference>
<evidence type="ECO:0000259" key="5">
    <source>
        <dbReference type="PROSITE" id="PS50110"/>
    </source>
</evidence>
<dbReference type="CDD" id="cd17535">
    <property type="entry name" value="REC_NarL-like"/>
    <property type="match status" value="1"/>
</dbReference>
<evidence type="ECO:0000259" key="4">
    <source>
        <dbReference type="PROSITE" id="PS50043"/>
    </source>
</evidence>
<dbReference type="InterPro" id="IPR051015">
    <property type="entry name" value="EvgA-like"/>
</dbReference>
<keyword evidence="2 6" id="KW-0238">DNA-binding</keyword>
<dbReference type="GO" id="GO:0006355">
    <property type="term" value="P:regulation of DNA-templated transcription"/>
    <property type="evidence" value="ECO:0007669"/>
    <property type="project" value="InterPro"/>
</dbReference>
<dbReference type="KEGG" id="cser:CCO03_04200"/>
<dbReference type="Proteomes" id="UP000196138">
    <property type="component" value="Chromosome"/>
</dbReference>
<dbReference type="InterPro" id="IPR001789">
    <property type="entry name" value="Sig_transdc_resp-reg_receiver"/>
</dbReference>
<dbReference type="AlphaFoldDB" id="A0A1Y0ESJ3"/>
<keyword evidence="7" id="KW-1185">Reference proteome</keyword>
<feature type="domain" description="Response regulatory" evidence="5">
    <location>
        <begin position="3"/>
        <end position="120"/>
    </location>
</feature>
<dbReference type="PANTHER" id="PTHR45566:SF2">
    <property type="entry name" value="NARL SUBFAMILY"/>
    <property type="match status" value="1"/>
</dbReference>
<dbReference type="InterPro" id="IPR000792">
    <property type="entry name" value="Tscrpt_reg_LuxR_C"/>
</dbReference>
<dbReference type="SMART" id="SM00448">
    <property type="entry name" value="REC"/>
    <property type="match status" value="1"/>
</dbReference>
<dbReference type="InterPro" id="IPR058245">
    <property type="entry name" value="NreC/VraR/RcsB-like_REC"/>
</dbReference>
<dbReference type="Pfam" id="PF00196">
    <property type="entry name" value="GerE"/>
    <property type="match status" value="1"/>
</dbReference>
<evidence type="ECO:0000256" key="1">
    <source>
        <dbReference type="ARBA" id="ARBA00022553"/>
    </source>
</evidence>
<dbReference type="GO" id="GO:0000160">
    <property type="term" value="P:phosphorelay signal transduction system"/>
    <property type="evidence" value="ECO:0007669"/>
    <property type="project" value="InterPro"/>
</dbReference>
<dbReference type="InterPro" id="IPR011006">
    <property type="entry name" value="CheY-like_superfamily"/>
</dbReference>
<dbReference type="Gene3D" id="3.40.50.2300">
    <property type="match status" value="1"/>
</dbReference>
<evidence type="ECO:0000256" key="2">
    <source>
        <dbReference type="ARBA" id="ARBA00023125"/>
    </source>
</evidence>
<dbReference type="InterPro" id="IPR016032">
    <property type="entry name" value="Sig_transdc_resp-reg_C-effctor"/>
</dbReference>
<dbReference type="PROSITE" id="PS50110">
    <property type="entry name" value="RESPONSE_REGULATORY"/>
    <property type="match status" value="1"/>
</dbReference>
<gene>
    <name evidence="6" type="ORF">CCO03_04200</name>
</gene>
<sequence>MTVIYVIDDHPMMREAISAMLRRQFAATRVIEFSSLAEAKAGSASFPTPDVICLDLNLGDSQGPRGVSEIKALHPYAPLIVISGSSAAEMEDPCLQAGADVYIEKSAGSAEIRATLRALIAPESEFDESEMLGSLKLSKRQKQLIAMLDYGFSNREIATELGLSEHTVKVHLLRLFRRLGVNSRTQALHVARLNGLLS</sequence>
<dbReference type="Gene3D" id="1.10.10.10">
    <property type="entry name" value="Winged helix-like DNA-binding domain superfamily/Winged helix DNA-binding domain"/>
    <property type="match status" value="1"/>
</dbReference>
<dbReference type="OrthoDB" id="3374006at2"/>
<organism evidence="6 7">
    <name type="scientific">Comamonas serinivorans</name>
    <dbReference type="NCBI Taxonomy" id="1082851"/>
    <lineage>
        <taxon>Bacteria</taxon>
        <taxon>Pseudomonadati</taxon>
        <taxon>Pseudomonadota</taxon>
        <taxon>Betaproteobacteria</taxon>
        <taxon>Burkholderiales</taxon>
        <taxon>Comamonadaceae</taxon>
        <taxon>Comamonas</taxon>
    </lineage>
</organism>
<feature type="domain" description="HTH luxR-type" evidence="4">
    <location>
        <begin position="130"/>
        <end position="195"/>
    </location>
</feature>
<protein>
    <submittedName>
        <fullName evidence="6">DNA-binding response regulator</fullName>
    </submittedName>
</protein>
<keyword evidence="1 3" id="KW-0597">Phosphoprotein</keyword>
<accession>A0A1Y0ESJ3</accession>
<dbReference type="PRINTS" id="PR00038">
    <property type="entry name" value="HTHLUXR"/>
</dbReference>
<dbReference type="InterPro" id="IPR036388">
    <property type="entry name" value="WH-like_DNA-bd_sf"/>
</dbReference>
<evidence type="ECO:0000256" key="3">
    <source>
        <dbReference type="PROSITE-ProRule" id="PRU00169"/>
    </source>
</evidence>
<feature type="modified residue" description="4-aspartylphosphate" evidence="3">
    <location>
        <position position="55"/>
    </location>
</feature>
<dbReference type="SMART" id="SM00421">
    <property type="entry name" value="HTH_LUXR"/>
    <property type="match status" value="1"/>
</dbReference>
<dbReference type="GO" id="GO:0003677">
    <property type="term" value="F:DNA binding"/>
    <property type="evidence" value="ECO:0007669"/>
    <property type="project" value="UniProtKB-KW"/>
</dbReference>
<proteinExistence type="predicted"/>
<evidence type="ECO:0000313" key="7">
    <source>
        <dbReference type="Proteomes" id="UP000196138"/>
    </source>
</evidence>
<dbReference type="PROSITE" id="PS50043">
    <property type="entry name" value="HTH_LUXR_2"/>
    <property type="match status" value="1"/>
</dbReference>
<evidence type="ECO:0000313" key="6">
    <source>
        <dbReference type="EMBL" id="ARU06644.1"/>
    </source>
</evidence>
<dbReference type="PROSITE" id="PS00622">
    <property type="entry name" value="HTH_LUXR_1"/>
    <property type="match status" value="1"/>
</dbReference>
<name>A0A1Y0ESJ3_9BURK</name>
<dbReference type="CDD" id="cd06170">
    <property type="entry name" value="LuxR_C_like"/>
    <property type="match status" value="1"/>
</dbReference>
<reference evidence="6 7" key="1">
    <citation type="submission" date="2017-05" db="EMBL/GenBank/DDBJ databases">
        <authorList>
            <person name="Song R."/>
            <person name="Chenine A.L."/>
            <person name="Ruprecht R.M."/>
        </authorList>
    </citation>
    <scope>NUCLEOTIDE SEQUENCE [LARGE SCALE GENOMIC DNA]</scope>
    <source>
        <strain evidence="6 7">DSM 26136</strain>
    </source>
</reference>